<dbReference type="AlphaFoldDB" id="A0A166AL47"/>
<dbReference type="InterPro" id="IPR002491">
    <property type="entry name" value="ABC_transptr_periplasmic_BD"/>
</dbReference>
<dbReference type="SUPFAM" id="SSF53807">
    <property type="entry name" value="Helical backbone' metal receptor"/>
    <property type="match status" value="1"/>
</dbReference>
<dbReference type="PROSITE" id="PS50983">
    <property type="entry name" value="FE_B12_PBP"/>
    <property type="match status" value="1"/>
</dbReference>
<dbReference type="PATRIC" id="fig|55758.3.peg.1378"/>
<reference evidence="2 3" key="1">
    <citation type="submission" date="2016-04" db="EMBL/GenBank/DDBJ databases">
        <title>Genome sequence of Methanobrevibacter filiformis DSM 11501.</title>
        <authorList>
            <person name="Poehlein A."/>
            <person name="Seedorf H."/>
            <person name="Daniel R."/>
        </authorList>
    </citation>
    <scope>NUCLEOTIDE SEQUENCE [LARGE SCALE GENOMIC DNA]</scope>
    <source>
        <strain evidence="2 3">DSM 11501</strain>
    </source>
</reference>
<dbReference type="Proteomes" id="UP000077066">
    <property type="component" value="Unassembled WGS sequence"/>
</dbReference>
<name>A0A166AL47_9EURY</name>
<sequence length="363" mass="40149">MKKVNMGIILIVLLVLVSSVAYFTLDGSNISSGDITVTDMVDRVVTIPKSPDTIVSTSSPLTTIIYMLAPDKLSALSSAWDNGTKFVPDKYRNMTAVGAWHGKKGTGNDEALLSLKPDIIIDSPRVRQGSVIQSDLQLIIDKFSPIPIVAVPETANLTNVIPTYEFLGKLLNEEENANKLKNTLQSYLDLGAKTKEASKSKPKNVYYAQGTDGLTTSPSGSEHAQILDIIGACNVANITGETQIQVSQVSIEQVIKWNPEIIITIDENFYDGIYNSPEWASITAVKNKQVYLVPTDPYNWFDMPPGANTVIGIPWTLKVVYPEYNKDWNLKDEVREFYHNFYHYDLSDGELTSLLTKSGLKSF</sequence>
<feature type="domain" description="Fe/B12 periplasmic-binding" evidence="1">
    <location>
        <begin position="53"/>
        <end position="324"/>
    </location>
</feature>
<dbReference type="EMBL" id="LWMT01000233">
    <property type="protein sequence ID" value="KZX12178.1"/>
    <property type="molecule type" value="Genomic_DNA"/>
</dbReference>
<dbReference type="InterPro" id="IPR050902">
    <property type="entry name" value="ABC_Transporter_SBP"/>
</dbReference>
<dbReference type="OrthoDB" id="24039at2157"/>
<protein>
    <submittedName>
        <fullName evidence="2">Vitamin B12-binding protein</fullName>
    </submittedName>
</protein>
<organism evidence="2 3">
    <name type="scientific">Methanobrevibacter filiformis</name>
    <dbReference type="NCBI Taxonomy" id="55758"/>
    <lineage>
        <taxon>Archaea</taxon>
        <taxon>Methanobacteriati</taxon>
        <taxon>Methanobacteriota</taxon>
        <taxon>Methanomada group</taxon>
        <taxon>Methanobacteria</taxon>
        <taxon>Methanobacteriales</taxon>
        <taxon>Methanobacteriaceae</taxon>
        <taxon>Methanobrevibacter</taxon>
    </lineage>
</organism>
<comment type="caution">
    <text evidence="2">The sequence shown here is derived from an EMBL/GenBank/DDBJ whole genome shotgun (WGS) entry which is preliminary data.</text>
</comment>
<accession>A0A166AL47</accession>
<keyword evidence="3" id="KW-1185">Reference proteome</keyword>
<dbReference type="Gene3D" id="1.20.58.2180">
    <property type="match status" value="1"/>
</dbReference>
<dbReference type="PANTHER" id="PTHR30535">
    <property type="entry name" value="VITAMIN B12-BINDING PROTEIN"/>
    <property type="match status" value="1"/>
</dbReference>
<dbReference type="Gene3D" id="3.40.50.1980">
    <property type="entry name" value="Nitrogenase molybdenum iron protein domain"/>
    <property type="match status" value="2"/>
</dbReference>
<dbReference type="PANTHER" id="PTHR30535:SF34">
    <property type="entry name" value="MOLYBDATE-BINDING PROTEIN MOLA"/>
    <property type="match status" value="1"/>
</dbReference>
<evidence type="ECO:0000313" key="2">
    <source>
        <dbReference type="EMBL" id="KZX12178.1"/>
    </source>
</evidence>
<dbReference type="Pfam" id="PF01497">
    <property type="entry name" value="Peripla_BP_2"/>
    <property type="match status" value="1"/>
</dbReference>
<proteinExistence type="predicted"/>
<evidence type="ECO:0000313" key="3">
    <source>
        <dbReference type="Proteomes" id="UP000077066"/>
    </source>
</evidence>
<evidence type="ECO:0000259" key="1">
    <source>
        <dbReference type="PROSITE" id="PS50983"/>
    </source>
</evidence>
<gene>
    <name evidence="2" type="primary">btuF_2</name>
    <name evidence="2" type="ORF">MBFIL_12040</name>
</gene>
<dbReference type="RefSeq" id="WP_084266327.1">
    <property type="nucleotide sequence ID" value="NZ_LWMT01000233.1"/>
</dbReference>
<dbReference type="STRING" id="55758.MBFIL_12040"/>